<evidence type="ECO:0000313" key="3">
    <source>
        <dbReference type="EMBL" id="MCS0589253.1"/>
    </source>
</evidence>
<dbReference type="InterPro" id="IPR018637">
    <property type="entry name" value="DUF2059"/>
</dbReference>
<comment type="caution">
    <text evidence="3">The sequence shown here is derived from an EMBL/GenBank/DDBJ whole genome shotgun (WGS) entry which is preliminary data.</text>
</comment>
<accession>A0ABT2A4Y5</accession>
<sequence length="182" mass="19999">MKKHLAAVASAFAFSLVPMFAYAAPVVDPAAIEASRQLMEVMKYRELVIMSLQQAEKQLPAQMKSVMTGMVENDTTMSAEQKKAALAKVDASTPAIAKQAHALYADPSLVDDIVSETLPLYARTYTVDELKQMVVLYRSPLGQKMLATMPQLLAECAEISNRVMMPRIQKTMSQLVLTLSSN</sequence>
<gene>
    <name evidence="3" type="ORF">NX782_08540</name>
</gene>
<keyword evidence="1" id="KW-0732">Signal</keyword>
<evidence type="ECO:0000313" key="4">
    <source>
        <dbReference type="Proteomes" id="UP001205560"/>
    </source>
</evidence>
<organism evidence="3 4">
    <name type="scientific">Massilia norwichensis</name>
    <dbReference type="NCBI Taxonomy" id="1442366"/>
    <lineage>
        <taxon>Bacteria</taxon>
        <taxon>Pseudomonadati</taxon>
        <taxon>Pseudomonadota</taxon>
        <taxon>Betaproteobacteria</taxon>
        <taxon>Burkholderiales</taxon>
        <taxon>Oxalobacteraceae</taxon>
        <taxon>Telluria group</taxon>
        <taxon>Massilia</taxon>
    </lineage>
</organism>
<keyword evidence="4" id="KW-1185">Reference proteome</keyword>
<dbReference type="Proteomes" id="UP001205560">
    <property type="component" value="Unassembled WGS sequence"/>
</dbReference>
<dbReference type="Pfam" id="PF09832">
    <property type="entry name" value="DUF2059"/>
    <property type="match status" value="1"/>
</dbReference>
<feature type="chain" id="PRO_5046585278" evidence="1">
    <location>
        <begin position="24"/>
        <end position="182"/>
    </location>
</feature>
<evidence type="ECO:0000256" key="1">
    <source>
        <dbReference type="SAM" id="SignalP"/>
    </source>
</evidence>
<proteinExistence type="predicted"/>
<dbReference type="RefSeq" id="WP_258845022.1">
    <property type="nucleotide sequence ID" value="NZ_JANUGX010000008.1"/>
</dbReference>
<dbReference type="EMBL" id="JANUGX010000008">
    <property type="protein sequence ID" value="MCS0589253.1"/>
    <property type="molecule type" value="Genomic_DNA"/>
</dbReference>
<feature type="signal peptide" evidence="1">
    <location>
        <begin position="1"/>
        <end position="23"/>
    </location>
</feature>
<feature type="domain" description="DUF2059" evidence="2">
    <location>
        <begin position="111"/>
        <end position="169"/>
    </location>
</feature>
<reference evidence="3 4" key="1">
    <citation type="submission" date="2022-08" db="EMBL/GenBank/DDBJ databases">
        <title>Reclassification of Massilia species as members of the genera Telluria, Duganella, Pseudoduganella, Mokoshia gen. nov. and Zemynaea gen. nov. using orthogonal and non-orthogonal genome-based approaches.</title>
        <authorList>
            <person name="Bowman J.P."/>
        </authorList>
    </citation>
    <scope>NUCLEOTIDE SEQUENCE [LARGE SCALE GENOMIC DNA]</scope>
    <source>
        <strain evidence="3 4">LMG 28164</strain>
    </source>
</reference>
<protein>
    <submittedName>
        <fullName evidence="3">DUF2059 domain-containing protein</fullName>
    </submittedName>
</protein>
<name>A0ABT2A4Y5_9BURK</name>
<evidence type="ECO:0000259" key="2">
    <source>
        <dbReference type="Pfam" id="PF09832"/>
    </source>
</evidence>